<evidence type="ECO:0000256" key="1">
    <source>
        <dbReference type="ARBA" id="ARBA00023125"/>
    </source>
</evidence>
<gene>
    <name evidence="5" type="ORF">CJ240_05670</name>
</gene>
<evidence type="ECO:0000256" key="4">
    <source>
        <dbReference type="SAM" id="MobiDB-lite"/>
    </source>
</evidence>
<feature type="region of interest" description="Disordered" evidence="4">
    <location>
        <begin position="37"/>
        <end position="57"/>
    </location>
</feature>
<dbReference type="NCBIfam" id="TIGR00621">
    <property type="entry name" value="ssb"/>
    <property type="match status" value="1"/>
</dbReference>
<name>A0ABX4UNG9_9ACTO</name>
<evidence type="ECO:0000256" key="2">
    <source>
        <dbReference type="PROSITE-ProRule" id="PRU00252"/>
    </source>
</evidence>
<dbReference type="InterPro" id="IPR011344">
    <property type="entry name" value="ssDNA-bd"/>
</dbReference>
<dbReference type="Proteomes" id="UP000243201">
    <property type="component" value="Unassembled WGS sequence"/>
</dbReference>
<feature type="region of interest" description="Disordered" evidence="4">
    <location>
        <begin position="165"/>
        <end position="222"/>
    </location>
</feature>
<sequence>MARRGQARRGRLGGARRNEAGSGMAWCGEVRHGGVRPGMAGSGKARHGKNNNTDKGEKTMAIKHISGTGNLGSDPQLRYTKNGTAVCEYSLGATASRQNQNGEWEENGAPLWLSLTFWGEEAEHYATAAKRGQLIEFHGTGLTLDPWSTPDGRAGITYRVLNPAIRIRPPKNQPASNGQGQGQWGAPADNPWAQQPKQATQQAPADQPQTDAWGNTDNNPPF</sequence>
<dbReference type="PROSITE" id="PS50935">
    <property type="entry name" value="SSB"/>
    <property type="match status" value="1"/>
</dbReference>
<dbReference type="InterPro" id="IPR012340">
    <property type="entry name" value="NA-bd_OB-fold"/>
</dbReference>
<dbReference type="InterPro" id="IPR000424">
    <property type="entry name" value="Primosome_PriB/ssb"/>
</dbReference>
<keyword evidence="1 2" id="KW-0238">DNA-binding</keyword>
<proteinExistence type="predicted"/>
<dbReference type="Pfam" id="PF00436">
    <property type="entry name" value="SSB"/>
    <property type="match status" value="1"/>
</dbReference>
<feature type="compositionally biased region" description="Low complexity" evidence="4">
    <location>
        <begin position="191"/>
        <end position="213"/>
    </location>
</feature>
<evidence type="ECO:0000313" key="5">
    <source>
        <dbReference type="EMBL" id="PMB89254.1"/>
    </source>
</evidence>
<comment type="caution">
    <text evidence="5">The sequence shown here is derived from an EMBL/GenBank/DDBJ whole genome shotgun (WGS) entry which is preliminary data.</text>
</comment>
<evidence type="ECO:0000313" key="6">
    <source>
        <dbReference type="Proteomes" id="UP000243201"/>
    </source>
</evidence>
<feature type="region of interest" description="Disordered" evidence="4">
    <location>
        <begin position="1"/>
        <end position="21"/>
    </location>
</feature>
<keyword evidence="6" id="KW-1185">Reference proteome</keyword>
<dbReference type="Gene3D" id="2.40.50.140">
    <property type="entry name" value="Nucleic acid-binding proteins"/>
    <property type="match status" value="1"/>
</dbReference>
<reference evidence="5 6" key="1">
    <citation type="submission" date="2017-09" db="EMBL/GenBank/DDBJ databases">
        <title>Bacterial strain isolated from the female urinary microbiota.</title>
        <authorList>
            <person name="Thomas-White K."/>
            <person name="Kumar N."/>
            <person name="Forster S."/>
            <person name="Putonti C."/>
            <person name="Lawley T."/>
            <person name="Wolfe A.J."/>
        </authorList>
    </citation>
    <scope>NUCLEOTIDE SEQUENCE [LARGE SCALE GENOMIC DNA]</scope>
    <source>
        <strain evidence="5 6">UMB0744</strain>
    </source>
</reference>
<dbReference type="EMBL" id="PNGC01000002">
    <property type="protein sequence ID" value="PMB89254.1"/>
    <property type="molecule type" value="Genomic_DNA"/>
</dbReference>
<feature type="compositionally biased region" description="Basic residues" evidence="4">
    <location>
        <begin position="1"/>
        <end position="11"/>
    </location>
</feature>
<evidence type="ECO:0000256" key="3">
    <source>
        <dbReference type="RuleBase" id="RU000524"/>
    </source>
</evidence>
<protein>
    <recommendedName>
        <fullName evidence="3">Single-stranded DNA-binding protein</fullName>
    </recommendedName>
</protein>
<dbReference type="SUPFAM" id="SSF50249">
    <property type="entry name" value="Nucleic acid-binding proteins"/>
    <property type="match status" value="1"/>
</dbReference>
<organism evidence="5 6">
    <name type="scientific">Varibaculum cambriense</name>
    <dbReference type="NCBI Taxonomy" id="184870"/>
    <lineage>
        <taxon>Bacteria</taxon>
        <taxon>Bacillati</taxon>
        <taxon>Actinomycetota</taxon>
        <taxon>Actinomycetes</taxon>
        <taxon>Actinomycetales</taxon>
        <taxon>Actinomycetaceae</taxon>
        <taxon>Varibaculum</taxon>
    </lineage>
</organism>
<accession>A0ABX4UNG9</accession>
<dbReference type="CDD" id="cd04496">
    <property type="entry name" value="SSB_OBF"/>
    <property type="match status" value="1"/>
</dbReference>